<dbReference type="AlphaFoldDB" id="A0A6J7RGJ9"/>
<organism evidence="1">
    <name type="scientific">freshwater metagenome</name>
    <dbReference type="NCBI Taxonomy" id="449393"/>
    <lineage>
        <taxon>unclassified sequences</taxon>
        <taxon>metagenomes</taxon>
        <taxon>ecological metagenomes</taxon>
    </lineage>
</organism>
<accession>A0A6J7RGJ9</accession>
<evidence type="ECO:0000313" key="1">
    <source>
        <dbReference type="EMBL" id="CAB5027945.1"/>
    </source>
</evidence>
<dbReference type="EMBL" id="CAFBOZ010000408">
    <property type="protein sequence ID" value="CAB5027945.1"/>
    <property type="molecule type" value="Genomic_DNA"/>
</dbReference>
<reference evidence="1" key="1">
    <citation type="submission" date="2020-05" db="EMBL/GenBank/DDBJ databases">
        <authorList>
            <person name="Chiriac C."/>
            <person name="Salcher M."/>
            <person name="Ghai R."/>
            <person name="Kavagutti S V."/>
        </authorList>
    </citation>
    <scope>NUCLEOTIDE SEQUENCE</scope>
</reference>
<protein>
    <submittedName>
        <fullName evidence="1">Unannotated protein</fullName>
    </submittedName>
</protein>
<gene>
    <name evidence="1" type="ORF">UFOPK3992_02128</name>
</gene>
<sequence length="55" mass="5655">MGVVGLVGAHRVLELVPADVDERGDANAVGADINVEVVEHADAERHPTQGLVVGT</sequence>
<name>A0A6J7RGJ9_9ZZZZ</name>
<proteinExistence type="predicted"/>